<dbReference type="Gene3D" id="3.50.50.60">
    <property type="entry name" value="FAD/NAD(P)-binding domain"/>
    <property type="match status" value="2"/>
</dbReference>
<feature type="non-terminal residue" evidence="2">
    <location>
        <position position="127"/>
    </location>
</feature>
<accession>A0A5J4PLI1</accession>
<dbReference type="GO" id="GO:0050660">
    <property type="term" value="F:flavin adenine dinucleotide binding"/>
    <property type="evidence" value="ECO:0007669"/>
    <property type="project" value="TreeGrafter"/>
</dbReference>
<reference evidence="2" key="1">
    <citation type="submission" date="2019-03" db="EMBL/GenBank/DDBJ databases">
        <title>Single cell metagenomics reveals metabolic interactions within the superorganism composed of flagellate Streblomastix strix and complex community of Bacteroidetes bacteria on its surface.</title>
        <authorList>
            <person name="Treitli S.C."/>
            <person name="Kolisko M."/>
            <person name="Husnik F."/>
            <person name="Keeling P."/>
            <person name="Hampl V."/>
        </authorList>
    </citation>
    <scope>NUCLEOTIDE SEQUENCE</scope>
    <source>
        <strain evidence="2">STM</strain>
    </source>
</reference>
<evidence type="ECO:0000313" key="2">
    <source>
        <dbReference type="EMBL" id="KAA6309721.1"/>
    </source>
</evidence>
<dbReference type="SUPFAM" id="SSF51905">
    <property type="entry name" value="FAD/NAD(P)-binding domain"/>
    <property type="match status" value="1"/>
</dbReference>
<dbReference type="AlphaFoldDB" id="A0A5J4PLI1"/>
<protein>
    <submittedName>
        <fullName evidence="2">Dihydrolipoyl dehydrogenase</fullName>
        <ecNumber evidence="2">1.8.1.4</ecNumber>
    </submittedName>
</protein>
<dbReference type="PANTHER" id="PTHR43014:SF4">
    <property type="entry name" value="PYRIDINE NUCLEOTIDE-DISULFIDE OXIDOREDUCTASE RCLA-RELATED"/>
    <property type="match status" value="1"/>
</dbReference>
<evidence type="ECO:0000259" key="1">
    <source>
        <dbReference type="Pfam" id="PF07992"/>
    </source>
</evidence>
<name>A0A5J4PLI1_9ZZZZ</name>
<dbReference type="PANTHER" id="PTHR43014">
    <property type="entry name" value="MERCURIC REDUCTASE"/>
    <property type="match status" value="1"/>
</dbReference>
<feature type="domain" description="FAD/NAD(P)-binding" evidence="1">
    <location>
        <begin position="3"/>
        <end position="125"/>
    </location>
</feature>
<comment type="caution">
    <text evidence="2">The sequence shown here is derived from an EMBL/GenBank/DDBJ whole genome shotgun (WGS) entry which is preliminary data.</text>
</comment>
<organism evidence="2">
    <name type="scientific">termite gut metagenome</name>
    <dbReference type="NCBI Taxonomy" id="433724"/>
    <lineage>
        <taxon>unclassified sequences</taxon>
        <taxon>metagenomes</taxon>
        <taxon>organismal metagenomes</taxon>
    </lineage>
</organism>
<dbReference type="GO" id="GO:0003955">
    <property type="term" value="F:NAD(P)H dehydrogenase (quinone) activity"/>
    <property type="evidence" value="ECO:0007669"/>
    <property type="project" value="TreeGrafter"/>
</dbReference>
<dbReference type="InterPro" id="IPR023753">
    <property type="entry name" value="FAD/NAD-binding_dom"/>
</dbReference>
<gene>
    <name evidence="2" type="ORF">EZS27_038846</name>
</gene>
<dbReference type="EMBL" id="SNRY01007804">
    <property type="protein sequence ID" value="KAA6309721.1"/>
    <property type="molecule type" value="Genomic_DNA"/>
</dbReference>
<dbReference type="InterPro" id="IPR036188">
    <property type="entry name" value="FAD/NAD-bd_sf"/>
</dbReference>
<keyword evidence="2" id="KW-0560">Oxidoreductase</keyword>
<sequence length="127" mass="14178">MKGASPQKTLLYSAKTYDSARHASKYGVNVSDVSFDFSKIIARKTKIVRKLVLGVKARLTSHQVTLIQGEAFIVDANTIRCNEKVYECENMIVCTGSETFIPPIQGIETVPYWTHREALDNKELPAS</sequence>
<dbReference type="EC" id="1.8.1.4" evidence="2"/>
<proteinExistence type="predicted"/>
<dbReference type="GO" id="GO:0004148">
    <property type="term" value="F:dihydrolipoyl dehydrogenase (NADH) activity"/>
    <property type="evidence" value="ECO:0007669"/>
    <property type="project" value="UniProtKB-EC"/>
</dbReference>
<dbReference type="Pfam" id="PF07992">
    <property type="entry name" value="Pyr_redox_2"/>
    <property type="match status" value="1"/>
</dbReference>